<dbReference type="GO" id="GO:0003690">
    <property type="term" value="F:double-stranded DNA binding"/>
    <property type="evidence" value="ECO:0007669"/>
    <property type="project" value="TreeGrafter"/>
</dbReference>
<dbReference type="GO" id="GO:0043590">
    <property type="term" value="C:bacterial nucleoid"/>
    <property type="evidence" value="ECO:0007669"/>
    <property type="project" value="TreeGrafter"/>
</dbReference>
<dbReference type="AlphaFoldDB" id="A0A2T4D4R6"/>
<comment type="caution">
    <text evidence="4">The sequence shown here is derived from an EMBL/GenBank/DDBJ whole genome shotgun (WGS) entry which is preliminary data.</text>
</comment>
<accession>A0A2T4D4R6</accession>
<dbReference type="EMBL" id="PYVF01000047">
    <property type="protein sequence ID" value="PTB88605.1"/>
    <property type="molecule type" value="Genomic_DNA"/>
</dbReference>
<reference evidence="6 7" key="1">
    <citation type="submission" date="2018-03" db="EMBL/GenBank/DDBJ databases">
        <title>Cross-interface Injection: A General Nanoliter Liquid Handling Method Applied to Single Cells Genome Amplification Automated Nanoliter Liquid Handling Applied to Single Cell Multiple Displacement Amplification.</title>
        <authorList>
            <person name="Yun J."/>
            <person name="Xu P."/>
            <person name="Xu J."/>
            <person name="Dai X."/>
            <person name="Wang Y."/>
            <person name="Zheng X."/>
            <person name="Cao C."/>
            <person name="Yi Q."/>
            <person name="Zhu Y."/>
            <person name="Wang L."/>
            <person name="Dong Z."/>
            <person name="Huang Y."/>
            <person name="Huang L."/>
            <person name="Du W."/>
        </authorList>
    </citation>
    <scope>NUCLEOTIDE SEQUENCE [LARGE SCALE GENOMIC DNA]</scope>
    <source>
        <strain evidence="4 7">A12-4</strain>
        <strain evidence="5 6">A9-4</strain>
    </source>
</reference>
<evidence type="ECO:0000256" key="1">
    <source>
        <dbReference type="ARBA" id="ARBA00004453"/>
    </source>
</evidence>
<sequence length="346" mass="38584">MLAEIHDSIIHQFYSNDGQIGLRLAPHTLAIDSEVQDLLNELTDVFQAKPSKGYARFLTAADEAAPEQQSDFPNQLAEWQQQQVSFIDFSHVAAKILLQQFQHYGIVEPGFLLVSNYQQQGQTYVVVAYLPSIDGVTIAADLSVDRSSQLDLSKVQLAAVINVTEWQEDPDSTTYISFIKGRVGRKVADFFLDFLGCAEGLNAKKQSQQLIESVQAFAQSEAMPAEQTRQLRQAVYDVCDEQWQQGEPVRVKDLSEQLQASVPSSRSFADFKQEAGSELADEFPTDRSTLRKLVKFQGQGGGLSIGFDQNLLGERVVYDPATDTLTIHGTPPNLRDQLRRYFGIDS</sequence>
<organism evidence="4 7">
    <name type="scientific">Pseudidiomarina aestuarii</name>
    <dbReference type="NCBI Taxonomy" id="624146"/>
    <lineage>
        <taxon>Bacteria</taxon>
        <taxon>Pseudomonadati</taxon>
        <taxon>Pseudomonadota</taxon>
        <taxon>Gammaproteobacteria</taxon>
        <taxon>Alteromonadales</taxon>
        <taxon>Idiomarinaceae</taxon>
        <taxon>Pseudidiomarina</taxon>
    </lineage>
</organism>
<evidence type="ECO:0000313" key="5">
    <source>
        <dbReference type="EMBL" id="PTB88797.1"/>
    </source>
</evidence>
<dbReference type="Proteomes" id="UP000241514">
    <property type="component" value="Unassembled WGS sequence"/>
</dbReference>
<dbReference type="NCBIfam" id="NF001557">
    <property type="entry name" value="PRK00378.1"/>
    <property type="match status" value="1"/>
</dbReference>
<evidence type="ECO:0000313" key="7">
    <source>
        <dbReference type="Proteomes" id="UP000242087"/>
    </source>
</evidence>
<keyword evidence="3" id="KW-0963">Cytoplasm</keyword>
<dbReference type="GO" id="GO:0003727">
    <property type="term" value="F:single-stranded RNA binding"/>
    <property type="evidence" value="ECO:0007669"/>
    <property type="project" value="TreeGrafter"/>
</dbReference>
<protein>
    <submittedName>
        <fullName evidence="4">Nucleoid-associated protein YejK</fullName>
    </submittedName>
</protein>
<evidence type="ECO:0000313" key="6">
    <source>
        <dbReference type="Proteomes" id="UP000241514"/>
    </source>
</evidence>
<dbReference type="EMBL" id="PYVG01000033">
    <property type="protein sequence ID" value="PTB88797.1"/>
    <property type="molecule type" value="Genomic_DNA"/>
</dbReference>
<evidence type="ECO:0000256" key="2">
    <source>
        <dbReference type="ARBA" id="ARBA00009035"/>
    </source>
</evidence>
<comment type="subcellular location">
    <subcellularLocation>
        <location evidence="1">Cytoplasm</location>
        <location evidence="1">Nucleoid</location>
    </subcellularLocation>
</comment>
<dbReference type="InterPro" id="IPR007358">
    <property type="entry name" value="Nucleoid_associated_NdpA"/>
</dbReference>
<name>A0A2T4D4R6_9GAMM</name>
<dbReference type="Pfam" id="PF04245">
    <property type="entry name" value="NA37"/>
    <property type="match status" value="1"/>
</dbReference>
<proteinExistence type="inferred from homology"/>
<dbReference type="Proteomes" id="UP000242087">
    <property type="component" value="Unassembled WGS sequence"/>
</dbReference>
<gene>
    <name evidence="4" type="ORF">C9927_03685</name>
    <name evidence="5" type="ORF">C9928_05545</name>
</gene>
<evidence type="ECO:0000256" key="3">
    <source>
        <dbReference type="ARBA" id="ARBA00022490"/>
    </source>
</evidence>
<comment type="similarity">
    <text evidence="2">Belongs to the YejK family.</text>
</comment>
<evidence type="ECO:0000313" key="4">
    <source>
        <dbReference type="EMBL" id="PTB88605.1"/>
    </source>
</evidence>
<dbReference type="PANTHER" id="PTHR38772:SF1">
    <property type="entry name" value="NUCLEOID-ASSOCIATED PROTEIN YEJK"/>
    <property type="match status" value="1"/>
</dbReference>
<dbReference type="PANTHER" id="PTHR38772">
    <property type="match status" value="1"/>
</dbReference>